<evidence type="ECO:0000256" key="4">
    <source>
        <dbReference type="ARBA" id="ARBA00022989"/>
    </source>
</evidence>
<feature type="transmembrane region" description="Helical" evidence="6">
    <location>
        <begin position="171"/>
        <end position="190"/>
    </location>
</feature>
<keyword evidence="4 6" id="KW-1133">Transmembrane helix</keyword>
<organism evidence="7 8">
    <name type="scientific">Chanos chanos</name>
    <name type="common">Milkfish</name>
    <name type="synonym">Mugil chanos</name>
    <dbReference type="NCBI Taxonomy" id="29144"/>
    <lineage>
        <taxon>Eukaryota</taxon>
        <taxon>Metazoa</taxon>
        <taxon>Chordata</taxon>
        <taxon>Craniata</taxon>
        <taxon>Vertebrata</taxon>
        <taxon>Euteleostomi</taxon>
        <taxon>Actinopterygii</taxon>
        <taxon>Neopterygii</taxon>
        <taxon>Teleostei</taxon>
        <taxon>Ostariophysi</taxon>
        <taxon>Gonorynchiformes</taxon>
        <taxon>Chanidae</taxon>
        <taxon>Chanos</taxon>
    </lineage>
</organism>
<feature type="transmembrane region" description="Helical" evidence="6">
    <location>
        <begin position="111"/>
        <end position="131"/>
    </location>
</feature>
<name>A0A6J2W3Z8_CHACN</name>
<dbReference type="Pfam" id="PF04103">
    <property type="entry name" value="CD20"/>
    <property type="match status" value="1"/>
</dbReference>
<evidence type="ECO:0000256" key="1">
    <source>
        <dbReference type="ARBA" id="ARBA00004141"/>
    </source>
</evidence>
<comment type="subcellular location">
    <subcellularLocation>
        <location evidence="1">Membrane</location>
        <topology evidence="1">Multi-pass membrane protein</topology>
    </subcellularLocation>
</comment>
<dbReference type="GeneID" id="115819620"/>
<sequence length="245" mass="26311">MSGSVVTQNGFVVVTHVYPQQQTATTPVTGVSSRVPTLLAKFLRGEPKALGTVQILIGVMMLLFGIVLAVNAASISTYSGVAFWGCLIYISSGSLGVAAENNLNKCLVKGSLVMNIFSTITAGISVILFSLDMVLQLYYYYCSGYDCYYLSTVCPLYSISFQSTLNGVSGVLLVFSLLQFVISISVSAFACKATCCTNPEISHIQLPGHHATVTMPTPYTHDEVIHNNHLTRDKPADTPPVYTVS</sequence>
<dbReference type="FunCoup" id="A0A6J2W3Z8">
    <property type="interactions" value="230"/>
</dbReference>
<reference evidence="8" key="1">
    <citation type="submission" date="2025-08" db="UniProtKB">
        <authorList>
            <consortium name="RefSeq"/>
        </authorList>
    </citation>
    <scope>IDENTIFICATION</scope>
</reference>
<dbReference type="InterPro" id="IPR007237">
    <property type="entry name" value="CD20-like"/>
</dbReference>
<evidence type="ECO:0000313" key="7">
    <source>
        <dbReference type="Proteomes" id="UP000504632"/>
    </source>
</evidence>
<evidence type="ECO:0000256" key="5">
    <source>
        <dbReference type="ARBA" id="ARBA00023136"/>
    </source>
</evidence>
<keyword evidence="7" id="KW-1185">Reference proteome</keyword>
<feature type="transmembrane region" description="Helical" evidence="6">
    <location>
        <begin position="49"/>
        <end position="75"/>
    </location>
</feature>
<dbReference type="PANTHER" id="PTHR23320">
    <property type="entry name" value="MEMBRANE-SPANNING 4-DOMAINS SUBFAMILY A MS4A -RELATED"/>
    <property type="match status" value="1"/>
</dbReference>
<dbReference type="InParanoid" id="A0A6J2W3Z8"/>
<dbReference type="GO" id="GO:0016020">
    <property type="term" value="C:membrane"/>
    <property type="evidence" value="ECO:0007669"/>
    <property type="project" value="UniProtKB-SubCell"/>
</dbReference>
<evidence type="ECO:0000256" key="6">
    <source>
        <dbReference type="SAM" id="Phobius"/>
    </source>
</evidence>
<accession>A0A6J2W3Z8</accession>
<keyword evidence="3 6" id="KW-0812">Transmembrane</keyword>
<dbReference type="Proteomes" id="UP000504632">
    <property type="component" value="Chromosome 8"/>
</dbReference>
<feature type="transmembrane region" description="Helical" evidence="6">
    <location>
        <begin position="81"/>
        <end position="99"/>
    </location>
</feature>
<protein>
    <submittedName>
        <fullName evidence="8">Membrane-spanning 4-domains subfamily A member 4A-like</fullName>
    </submittedName>
</protein>
<proteinExistence type="inferred from homology"/>
<gene>
    <name evidence="8" type="primary">LOC115819620</name>
</gene>
<dbReference type="InterPro" id="IPR030417">
    <property type="entry name" value="MS4A"/>
</dbReference>
<dbReference type="AlphaFoldDB" id="A0A6J2W3Z8"/>
<evidence type="ECO:0000313" key="8">
    <source>
        <dbReference type="RefSeq" id="XP_030638983.1"/>
    </source>
</evidence>
<keyword evidence="5 6" id="KW-0472">Membrane</keyword>
<dbReference type="OrthoDB" id="10071849at2759"/>
<evidence type="ECO:0000256" key="3">
    <source>
        <dbReference type="ARBA" id="ARBA00022692"/>
    </source>
</evidence>
<dbReference type="RefSeq" id="XP_030638983.1">
    <property type="nucleotide sequence ID" value="XM_030783123.1"/>
</dbReference>
<comment type="similarity">
    <text evidence="2">Belongs to the MS4A family.</text>
</comment>
<dbReference type="PANTHER" id="PTHR23320:SF128">
    <property type="entry name" value="MEMBRANE-SPANNING 4-DOMAINS SUBFAMILY A MEMBER 4A"/>
    <property type="match status" value="1"/>
</dbReference>
<evidence type="ECO:0000256" key="2">
    <source>
        <dbReference type="ARBA" id="ARBA00009565"/>
    </source>
</evidence>